<evidence type="ECO:0000256" key="7">
    <source>
        <dbReference type="PIRNR" id="PIRNR000194"/>
    </source>
</evidence>
<comment type="catalytic activity">
    <reaction evidence="7">
        <text>(6S)-5,6,7,8-tetrahydrofolate + NADP(+) = 7,8-dihydrofolate + NADPH + H(+)</text>
        <dbReference type="Rhea" id="RHEA:15009"/>
        <dbReference type="ChEBI" id="CHEBI:15378"/>
        <dbReference type="ChEBI" id="CHEBI:57451"/>
        <dbReference type="ChEBI" id="CHEBI:57453"/>
        <dbReference type="ChEBI" id="CHEBI:57783"/>
        <dbReference type="ChEBI" id="CHEBI:58349"/>
        <dbReference type="EC" id="1.5.1.3"/>
    </reaction>
</comment>
<evidence type="ECO:0000313" key="12">
    <source>
        <dbReference type="Proteomes" id="UP000237923"/>
    </source>
</evidence>
<dbReference type="GO" id="GO:0050661">
    <property type="term" value="F:NADP binding"/>
    <property type="evidence" value="ECO:0007669"/>
    <property type="project" value="InterPro"/>
</dbReference>
<dbReference type="InterPro" id="IPR024072">
    <property type="entry name" value="DHFR-like_dom_sf"/>
</dbReference>
<keyword evidence="4 7" id="KW-0554">One-carbon metabolism</keyword>
<comment type="function">
    <text evidence="7">Key enzyme in folate metabolism. Catalyzes an essential reaction for de novo glycine and purine synthesis, and for DNA precursor synthesis.</text>
</comment>
<comment type="pathway">
    <text evidence="1 7">Cofactor biosynthesis; tetrahydrofolate biosynthesis; 5,6,7,8-tetrahydrofolate from 7,8-dihydrofolate: step 1/1.</text>
</comment>
<dbReference type="Proteomes" id="UP000237923">
    <property type="component" value="Unassembled WGS sequence"/>
</dbReference>
<dbReference type="InterPro" id="IPR012259">
    <property type="entry name" value="DHFR"/>
</dbReference>
<evidence type="ECO:0000256" key="5">
    <source>
        <dbReference type="ARBA" id="ARBA00022857"/>
    </source>
</evidence>
<reference evidence="10 13" key="1">
    <citation type="submission" date="2018-02" db="EMBL/GenBank/DDBJ databases">
        <authorList>
            <person name="Rodrigo-Torres L."/>
            <person name="Arahal R. D."/>
            <person name="Lucena T."/>
        </authorList>
    </citation>
    <scope>NUCLEOTIDE SEQUENCE [LARGE SCALE GENOMIC DNA]</scope>
    <source>
        <strain evidence="10 13">CECT 8486</strain>
    </source>
</reference>
<name>A0A2N9K9R1_9LACO</name>
<organism evidence="11 12">
    <name type="scientific">Leuconostoc suionicum</name>
    <dbReference type="NCBI Taxonomy" id="1511761"/>
    <lineage>
        <taxon>Bacteria</taxon>
        <taxon>Bacillati</taxon>
        <taxon>Bacillota</taxon>
        <taxon>Bacilli</taxon>
        <taxon>Lactobacillales</taxon>
        <taxon>Lactobacillaceae</taxon>
        <taxon>Leuconostoc</taxon>
    </lineage>
</organism>
<keyword evidence="5 7" id="KW-0521">NADP</keyword>
<dbReference type="GO" id="GO:0046655">
    <property type="term" value="P:folic acid metabolic process"/>
    <property type="evidence" value="ECO:0007669"/>
    <property type="project" value="TreeGrafter"/>
</dbReference>
<dbReference type="EMBL" id="OKQR01000001">
    <property type="protein sequence ID" value="SPD91782.1"/>
    <property type="molecule type" value="Genomic_DNA"/>
</dbReference>
<dbReference type="CDD" id="cd00209">
    <property type="entry name" value="DHFR"/>
    <property type="match status" value="1"/>
</dbReference>
<dbReference type="Pfam" id="PF00186">
    <property type="entry name" value="DHFR_1"/>
    <property type="match status" value="1"/>
</dbReference>
<feature type="domain" description="DHFR" evidence="9">
    <location>
        <begin position="3"/>
        <end position="164"/>
    </location>
</feature>
<keyword evidence="13" id="KW-1185">Reference proteome</keyword>
<dbReference type="EC" id="1.5.1.3" evidence="3 7"/>
<dbReference type="PANTHER" id="PTHR48069:SF3">
    <property type="entry name" value="DIHYDROFOLATE REDUCTASE"/>
    <property type="match status" value="1"/>
</dbReference>
<dbReference type="UniPathway" id="UPA00077">
    <property type="reaction ID" value="UER00158"/>
</dbReference>
<evidence type="ECO:0000256" key="4">
    <source>
        <dbReference type="ARBA" id="ARBA00022563"/>
    </source>
</evidence>
<dbReference type="PIRSF" id="PIRSF000194">
    <property type="entry name" value="DHFR"/>
    <property type="match status" value="1"/>
</dbReference>
<evidence type="ECO:0000313" key="10">
    <source>
        <dbReference type="EMBL" id="SPD91782.1"/>
    </source>
</evidence>
<dbReference type="GO" id="GO:0046654">
    <property type="term" value="P:tetrahydrofolate biosynthetic process"/>
    <property type="evidence" value="ECO:0007669"/>
    <property type="project" value="UniProtKB-UniPathway"/>
</dbReference>
<evidence type="ECO:0000256" key="1">
    <source>
        <dbReference type="ARBA" id="ARBA00004903"/>
    </source>
</evidence>
<dbReference type="PANTHER" id="PTHR48069">
    <property type="entry name" value="DIHYDROFOLATE REDUCTASE"/>
    <property type="match status" value="1"/>
</dbReference>
<evidence type="ECO:0000313" key="13">
    <source>
        <dbReference type="Proteomes" id="UP000239237"/>
    </source>
</evidence>
<dbReference type="GO" id="GO:0046452">
    <property type="term" value="P:dihydrofolate metabolic process"/>
    <property type="evidence" value="ECO:0007669"/>
    <property type="project" value="TreeGrafter"/>
</dbReference>
<evidence type="ECO:0000259" key="9">
    <source>
        <dbReference type="PROSITE" id="PS51330"/>
    </source>
</evidence>
<dbReference type="PROSITE" id="PS00075">
    <property type="entry name" value="DHFR_1"/>
    <property type="match status" value="1"/>
</dbReference>
<evidence type="ECO:0000256" key="8">
    <source>
        <dbReference type="RuleBase" id="RU004474"/>
    </source>
</evidence>
<evidence type="ECO:0000313" key="11">
    <source>
        <dbReference type="EMBL" id="SPE07061.1"/>
    </source>
</evidence>
<dbReference type="RefSeq" id="WP_105299668.1">
    <property type="nucleotide sequence ID" value="NZ_JASDEF010000003.1"/>
</dbReference>
<keyword evidence="6 7" id="KW-0560">Oxidoreductase</keyword>
<dbReference type="GO" id="GO:0004146">
    <property type="term" value="F:dihydrofolate reductase activity"/>
    <property type="evidence" value="ECO:0007669"/>
    <property type="project" value="UniProtKB-EC"/>
</dbReference>
<dbReference type="InterPro" id="IPR017925">
    <property type="entry name" value="DHFR_CS"/>
</dbReference>
<dbReference type="Gene3D" id="3.40.430.10">
    <property type="entry name" value="Dihydrofolate Reductase, subunit A"/>
    <property type="match status" value="1"/>
</dbReference>
<accession>A0A2N9K9R1</accession>
<reference evidence="11 12" key="2">
    <citation type="submission" date="2018-02" db="EMBL/GenBank/DDBJ databases">
        <authorList>
            <person name="Cohen D.B."/>
            <person name="Kent A.D."/>
        </authorList>
    </citation>
    <scope>NUCLEOTIDE SEQUENCE [LARGE SCALE GENOMIC DNA]</scope>
    <source>
        <strain evidence="11 12">CECT 9216</strain>
    </source>
</reference>
<dbReference type="AlphaFoldDB" id="A0A2N9K9R1"/>
<gene>
    <name evidence="11" type="primary">dhfR</name>
    <name evidence="10" type="ORF">LES8486_00768</name>
    <name evidence="11" type="ORF">LES9216_00915</name>
</gene>
<dbReference type="EMBL" id="OKQU01000001">
    <property type="protein sequence ID" value="SPE07061.1"/>
    <property type="molecule type" value="Genomic_DNA"/>
</dbReference>
<evidence type="ECO:0000256" key="3">
    <source>
        <dbReference type="ARBA" id="ARBA00012856"/>
    </source>
</evidence>
<sequence length="165" mass="19136">MTKIKMVWAEDRQHAIGKDGGIPWHMPDDLKLFRDETVNTLMIMGRPTWLSIGRPLPKRTTVVMTRQEDWTSSYPEVKVIHSIEEAKHLMAKEQRDITIAGGAAVYREFMPYATDLIITRVDDVIDGDTFVDEVDLTKFQLKSSEPHAKDDDHDYAFVIERYERI</sequence>
<evidence type="ECO:0000256" key="6">
    <source>
        <dbReference type="ARBA" id="ARBA00023002"/>
    </source>
</evidence>
<proteinExistence type="inferred from homology"/>
<evidence type="ECO:0000256" key="2">
    <source>
        <dbReference type="ARBA" id="ARBA00009539"/>
    </source>
</evidence>
<dbReference type="PRINTS" id="PR00070">
    <property type="entry name" value="DHFR"/>
</dbReference>
<dbReference type="Proteomes" id="UP000239237">
    <property type="component" value="Unassembled WGS sequence"/>
</dbReference>
<dbReference type="PROSITE" id="PS51330">
    <property type="entry name" value="DHFR_2"/>
    <property type="match status" value="1"/>
</dbReference>
<protein>
    <recommendedName>
        <fullName evidence="3 7">Dihydrofolate reductase</fullName>
        <ecNumber evidence="3 7">1.5.1.3</ecNumber>
    </recommendedName>
</protein>
<dbReference type="InterPro" id="IPR001796">
    <property type="entry name" value="DHFR_dom"/>
</dbReference>
<dbReference type="GO" id="GO:0005829">
    <property type="term" value="C:cytosol"/>
    <property type="evidence" value="ECO:0007669"/>
    <property type="project" value="TreeGrafter"/>
</dbReference>
<dbReference type="SUPFAM" id="SSF53597">
    <property type="entry name" value="Dihydrofolate reductase-like"/>
    <property type="match status" value="1"/>
</dbReference>
<comment type="similarity">
    <text evidence="2 7 8">Belongs to the dihydrofolate reductase family.</text>
</comment>
<dbReference type="GO" id="GO:0006730">
    <property type="term" value="P:one-carbon metabolic process"/>
    <property type="evidence" value="ECO:0007669"/>
    <property type="project" value="UniProtKB-KW"/>
</dbReference>